<dbReference type="AlphaFoldDB" id="A0A0H2R4Z9"/>
<protein>
    <submittedName>
        <fullName evidence="1">Uncharacterized protein</fullName>
    </submittedName>
</protein>
<gene>
    <name evidence="1" type="ORF">SCHPADRAFT_909975</name>
</gene>
<name>A0A0H2R4Z9_9AGAM</name>
<dbReference type="EMBL" id="KQ086175">
    <property type="protein sequence ID" value="KLO06885.1"/>
    <property type="molecule type" value="Genomic_DNA"/>
</dbReference>
<accession>A0A0H2R4Z9</accession>
<dbReference type="Proteomes" id="UP000053477">
    <property type="component" value="Unassembled WGS sequence"/>
</dbReference>
<organism evidence="1 2">
    <name type="scientific">Schizopora paradoxa</name>
    <dbReference type="NCBI Taxonomy" id="27342"/>
    <lineage>
        <taxon>Eukaryota</taxon>
        <taxon>Fungi</taxon>
        <taxon>Dikarya</taxon>
        <taxon>Basidiomycota</taxon>
        <taxon>Agaricomycotina</taxon>
        <taxon>Agaricomycetes</taxon>
        <taxon>Hymenochaetales</taxon>
        <taxon>Schizoporaceae</taxon>
        <taxon>Schizopora</taxon>
    </lineage>
</organism>
<keyword evidence="2" id="KW-1185">Reference proteome</keyword>
<proteinExistence type="predicted"/>
<sequence>MLIYSTFREQGASDSNLKLRCSYVVLHNGEERVLVPLQKDTSVHYELLVQYAKEEWNLENDELVFETKELNVCPSIPVKLRRECFVAGILNDIGNVFVTRKSQKGA</sequence>
<evidence type="ECO:0000313" key="2">
    <source>
        <dbReference type="Proteomes" id="UP000053477"/>
    </source>
</evidence>
<dbReference type="InParanoid" id="A0A0H2R4Z9"/>
<evidence type="ECO:0000313" key="1">
    <source>
        <dbReference type="EMBL" id="KLO06885.1"/>
    </source>
</evidence>
<reference evidence="1 2" key="1">
    <citation type="submission" date="2015-04" db="EMBL/GenBank/DDBJ databases">
        <title>Complete genome sequence of Schizopora paradoxa KUC8140, a cosmopolitan wood degrader in East Asia.</title>
        <authorList>
            <consortium name="DOE Joint Genome Institute"/>
            <person name="Min B."/>
            <person name="Park H."/>
            <person name="Jang Y."/>
            <person name="Kim J.-J."/>
            <person name="Kim K.H."/>
            <person name="Pangilinan J."/>
            <person name="Lipzen A."/>
            <person name="Riley R."/>
            <person name="Grigoriev I.V."/>
            <person name="Spatafora J.W."/>
            <person name="Choi I.-G."/>
        </authorList>
    </citation>
    <scope>NUCLEOTIDE SEQUENCE [LARGE SCALE GENOMIC DNA]</scope>
    <source>
        <strain evidence="1 2">KUC8140</strain>
    </source>
</reference>